<dbReference type="EMBL" id="KV878889">
    <property type="protein sequence ID" value="OJJ88577.1"/>
    <property type="molecule type" value="Genomic_DNA"/>
</dbReference>
<feature type="region of interest" description="Disordered" evidence="1">
    <location>
        <begin position="52"/>
        <end position="111"/>
    </location>
</feature>
<evidence type="ECO:0000313" key="2">
    <source>
        <dbReference type="EMBL" id="OJJ88577.1"/>
    </source>
</evidence>
<protein>
    <submittedName>
        <fullName evidence="2">Uncharacterized protein</fullName>
    </submittedName>
</protein>
<name>A0A1L9VXH2_ASPGL</name>
<accession>A0A1L9VXH2</accession>
<proteinExistence type="predicted"/>
<reference evidence="3" key="1">
    <citation type="journal article" date="2017" name="Genome Biol.">
        <title>Comparative genomics reveals high biological diversity and specific adaptations in the industrially and medically important fungal genus Aspergillus.</title>
        <authorList>
            <person name="de Vries R.P."/>
            <person name="Riley R."/>
            <person name="Wiebenga A."/>
            <person name="Aguilar-Osorio G."/>
            <person name="Amillis S."/>
            <person name="Uchima C.A."/>
            <person name="Anderluh G."/>
            <person name="Asadollahi M."/>
            <person name="Askin M."/>
            <person name="Barry K."/>
            <person name="Battaglia E."/>
            <person name="Bayram O."/>
            <person name="Benocci T."/>
            <person name="Braus-Stromeyer S.A."/>
            <person name="Caldana C."/>
            <person name="Canovas D."/>
            <person name="Cerqueira G.C."/>
            <person name="Chen F."/>
            <person name="Chen W."/>
            <person name="Choi C."/>
            <person name="Clum A."/>
            <person name="Dos Santos R.A."/>
            <person name="Damasio A.R."/>
            <person name="Diallinas G."/>
            <person name="Emri T."/>
            <person name="Fekete E."/>
            <person name="Flipphi M."/>
            <person name="Freyberg S."/>
            <person name="Gallo A."/>
            <person name="Gournas C."/>
            <person name="Habgood R."/>
            <person name="Hainaut M."/>
            <person name="Harispe M.L."/>
            <person name="Henrissat B."/>
            <person name="Hilden K.S."/>
            <person name="Hope R."/>
            <person name="Hossain A."/>
            <person name="Karabika E."/>
            <person name="Karaffa L."/>
            <person name="Karanyi Z."/>
            <person name="Krasevec N."/>
            <person name="Kuo A."/>
            <person name="Kusch H."/>
            <person name="LaButti K."/>
            <person name="Lagendijk E.L."/>
            <person name="Lapidus A."/>
            <person name="Levasseur A."/>
            <person name="Lindquist E."/>
            <person name="Lipzen A."/>
            <person name="Logrieco A.F."/>
            <person name="MacCabe A."/>
            <person name="Maekelae M.R."/>
            <person name="Malavazi I."/>
            <person name="Melin P."/>
            <person name="Meyer V."/>
            <person name="Mielnichuk N."/>
            <person name="Miskei M."/>
            <person name="Molnar A.P."/>
            <person name="Mule G."/>
            <person name="Ngan C.Y."/>
            <person name="Orejas M."/>
            <person name="Orosz E."/>
            <person name="Ouedraogo J.P."/>
            <person name="Overkamp K.M."/>
            <person name="Park H.-S."/>
            <person name="Perrone G."/>
            <person name="Piumi F."/>
            <person name="Punt P.J."/>
            <person name="Ram A.F."/>
            <person name="Ramon A."/>
            <person name="Rauscher S."/>
            <person name="Record E."/>
            <person name="Riano-Pachon D.M."/>
            <person name="Robert V."/>
            <person name="Roehrig J."/>
            <person name="Ruller R."/>
            <person name="Salamov A."/>
            <person name="Salih N.S."/>
            <person name="Samson R.A."/>
            <person name="Sandor E."/>
            <person name="Sanguinetti M."/>
            <person name="Schuetze T."/>
            <person name="Sepcic K."/>
            <person name="Shelest E."/>
            <person name="Sherlock G."/>
            <person name="Sophianopoulou V."/>
            <person name="Squina F.M."/>
            <person name="Sun H."/>
            <person name="Susca A."/>
            <person name="Todd R.B."/>
            <person name="Tsang A."/>
            <person name="Unkles S.E."/>
            <person name="van de Wiele N."/>
            <person name="van Rossen-Uffink D."/>
            <person name="Oliveira J.V."/>
            <person name="Vesth T.C."/>
            <person name="Visser J."/>
            <person name="Yu J.-H."/>
            <person name="Zhou M."/>
            <person name="Andersen M.R."/>
            <person name="Archer D.B."/>
            <person name="Baker S.E."/>
            <person name="Benoit I."/>
            <person name="Brakhage A.A."/>
            <person name="Braus G.H."/>
            <person name="Fischer R."/>
            <person name="Frisvad J.C."/>
            <person name="Goldman G.H."/>
            <person name="Houbraken J."/>
            <person name="Oakley B."/>
            <person name="Pocsi I."/>
            <person name="Scazzocchio C."/>
            <person name="Seiboth B."/>
            <person name="vanKuyk P.A."/>
            <person name="Wortman J."/>
            <person name="Dyer P.S."/>
            <person name="Grigoriev I.V."/>
        </authorList>
    </citation>
    <scope>NUCLEOTIDE SEQUENCE [LARGE SCALE GENOMIC DNA]</scope>
    <source>
        <strain evidence="3">CBS 516.65</strain>
    </source>
</reference>
<dbReference type="RefSeq" id="XP_022405253.1">
    <property type="nucleotide sequence ID" value="XM_022549598.1"/>
</dbReference>
<dbReference type="VEuPathDB" id="FungiDB:ASPGLDRAFT_722024"/>
<dbReference type="GeneID" id="34465858"/>
<feature type="compositionally biased region" description="Basic and acidic residues" evidence="1">
    <location>
        <begin position="80"/>
        <end position="111"/>
    </location>
</feature>
<evidence type="ECO:0000256" key="1">
    <source>
        <dbReference type="SAM" id="MobiDB-lite"/>
    </source>
</evidence>
<gene>
    <name evidence="2" type="ORF">ASPGLDRAFT_722024</name>
</gene>
<sequence>MSFLASTRATLGPRLTFRPTPASLSALHTSPVRFSLKESDTNRDDLSNVYEAEKEHQAKDRKEGKAHWKQELASNSEASVKADREETQTDAENMEKLQQRTKDSPRSSHGL</sequence>
<keyword evidence="3" id="KW-1185">Reference proteome</keyword>
<feature type="compositionally biased region" description="Basic and acidic residues" evidence="1">
    <location>
        <begin position="52"/>
        <end position="70"/>
    </location>
</feature>
<evidence type="ECO:0000313" key="3">
    <source>
        <dbReference type="Proteomes" id="UP000184300"/>
    </source>
</evidence>
<dbReference type="OrthoDB" id="529205at2759"/>
<feature type="region of interest" description="Disordered" evidence="1">
    <location>
        <begin position="1"/>
        <end position="22"/>
    </location>
</feature>
<organism evidence="2 3">
    <name type="scientific">Aspergillus glaucus CBS 516.65</name>
    <dbReference type="NCBI Taxonomy" id="1160497"/>
    <lineage>
        <taxon>Eukaryota</taxon>
        <taxon>Fungi</taxon>
        <taxon>Dikarya</taxon>
        <taxon>Ascomycota</taxon>
        <taxon>Pezizomycotina</taxon>
        <taxon>Eurotiomycetes</taxon>
        <taxon>Eurotiomycetidae</taxon>
        <taxon>Eurotiales</taxon>
        <taxon>Aspergillaceae</taxon>
        <taxon>Aspergillus</taxon>
        <taxon>Aspergillus subgen. Aspergillus</taxon>
    </lineage>
</organism>
<dbReference type="Proteomes" id="UP000184300">
    <property type="component" value="Unassembled WGS sequence"/>
</dbReference>
<dbReference type="AlphaFoldDB" id="A0A1L9VXH2"/>